<organism evidence="11 12">
    <name type="scientific">Elysia marginata</name>
    <dbReference type="NCBI Taxonomy" id="1093978"/>
    <lineage>
        <taxon>Eukaryota</taxon>
        <taxon>Metazoa</taxon>
        <taxon>Spiralia</taxon>
        <taxon>Lophotrochozoa</taxon>
        <taxon>Mollusca</taxon>
        <taxon>Gastropoda</taxon>
        <taxon>Heterobranchia</taxon>
        <taxon>Euthyneura</taxon>
        <taxon>Panpulmonata</taxon>
        <taxon>Sacoglossa</taxon>
        <taxon>Placobranchoidea</taxon>
        <taxon>Plakobranchidae</taxon>
        <taxon>Elysia</taxon>
    </lineage>
</organism>
<dbReference type="InterPro" id="IPR050091">
    <property type="entry name" value="PKS_NRPS_Biosynth_Enz"/>
</dbReference>
<dbReference type="GO" id="GO:0016491">
    <property type="term" value="F:oxidoreductase activity"/>
    <property type="evidence" value="ECO:0007669"/>
    <property type="project" value="UniProtKB-KW"/>
</dbReference>
<dbReference type="SUPFAM" id="SSF51735">
    <property type="entry name" value="NAD(P)-binding Rossmann-fold domains"/>
    <property type="match status" value="1"/>
</dbReference>
<dbReference type="InterPro" id="IPR009081">
    <property type="entry name" value="PP-bd_ACP"/>
</dbReference>
<gene>
    <name evidence="11" type="ORF">ElyMa_006828500</name>
</gene>
<dbReference type="SMART" id="SM00823">
    <property type="entry name" value="PKS_PP"/>
    <property type="match status" value="1"/>
</dbReference>
<dbReference type="PANTHER" id="PTHR43775">
    <property type="entry name" value="FATTY ACID SYNTHASE"/>
    <property type="match status" value="1"/>
</dbReference>
<keyword evidence="6" id="KW-0560">Oxidoreductase</keyword>
<keyword evidence="12" id="KW-1185">Reference proteome</keyword>
<dbReference type="Pfam" id="PF00550">
    <property type="entry name" value="PP-binding"/>
    <property type="match status" value="1"/>
</dbReference>
<protein>
    <submittedName>
        <fullName evidence="11">Fatty acid synthase</fullName>
    </submittedName>
</protein>
<keyword evidence="8" id="KW-0275">Fatty acid biosynthesis</keyword>
<evidence type="ECO:0000256" key="8">
    <source>
        <dbReference type="ARBA" id="ARBA00023160"/>
    </source>
</evidence>
<dbReference type="Proteomes" id="UP000762676">
    <property type="component" value="Unassembled WGS sequence"/>
</dbReference>
<keyword evidence="2" id="KW-0444">Lipid biosynthesis</keyword>
<dbReference type="InterPro" id="IPR036291">
    <property type="entry name" value="NAD(P)-bd_dom_sf"/>
</dbReference>
<dbReference type="AlphaFoldDB" id="A0AAV4J791"/>
<accession>A0AAV4J791</accession>
<dbReference type="Gene3D" id="1.10.1200.10">
    <property type="entry name" value="ACP-like"/>
    <property type="match status" value="1"/>
</dbReference>
<name>A0AAV4J791_9GAST</name>
<evidence type="ECO:0000256" key="2">
    <source>
        <dbReference type="ARBA" id="ARBA00022516"/>
    </source>
</evidence>
<keyword evidence="4" id="KW-0276">Fatty acid metabolism</keyword>
<evidence type="ECO:0000256" key="4">
    <source>
        <dbReference type="ARBA" id="ARBA00022832"/>
    </source>
</evidence>
<keyword evidence="3" id="KW-0597">Phosphoprotein</keyword>
<keyword evidence="7" id="KW-0443">Lipid metabolism</keyword>
<dbReference type="PROSITE" id="PS50075">
    <property type="entry name" value="CARRIER"/>
    <property type="match status" value="1"/>
</dbReference>
<dbReference type="SMART" id="SM00822">
    <property type="entry name" value="PKS_KR"/>
    <property type="match status" value="1"/>
</dbReference>
<dbReference type="PANTHER" id="PTHR43775:SF7">
    <property type="entry name" value="FATTY ACID SYNTHASE"/>
    <property type="match status" value="1"/>
</dbReference>
<dbReference type="GO" id="GO:0031177">
    <property type="term" value="F:phosphopantetheine binding"/>
    <property type="evidence" value="ECO:0007669"/>
    <property type="project" value="InterPro"/>
</dbReference>
<dbReference type="InterPro" id="IPR013968">
    <property type="entry name" value="PKS_KR"/>
</dbReference>
<dbReference type="InterPro" id="IPR020806">
    <property type="entry name" value="PKS_PP-bd"/>
</dbReference>
<evidence type="ECO:0000256" key="3">
    <source>
        <dbReference type="ARBA" id="ARBA00022553"/>
    </source>
</evidence>
<dbReference type="GO" id="GO:0006633">
    <property type="term" value="P:fatty acid biosynthetic process"/>
    <property type="evidence" value="ECO:0007669"/>
    <property type="project" value="UniProtKB-KW"/>
</dbReference>
<evidence type="ECO:0000256" key="1">
    <source>
        <dbReference type="ARBA" id="ARBA00022450"/>
    </source>
</evidence>
<reference evidence="11 12" key="1">
    <citation type="journal article" date="2021" name="Elife">
        <title>Chloroplast acquisition without the gene transfer in kleptoplastic sea slugs, Plakobranchus ocellatus.</title>
        <authorList>
            <person name="Maeda T."/>
            <person name="Takahashi S."/>
            <person name="Yoshida T."/>
            <person name="Shimamura S."/>
            <person name="Takaki Y."/>
            <person name="Nagai Y."/>
            <person name="Toyoda A."/>
            <person name="Suzuki Y."/>
            <person name="Arimoto A."/>
            <person name="Ishii H."/>
            <person name="Satoh N."/>
            <person name="Nishiyama T."/>
            <person name="Hasebe M."/>
            <person name="Maruyama T."/>
            <person name="Minagawa J."/>
            <person name="Obokata J."/>
            <person name="Shigenobu S."/>
        </authorList>
    </citation>
    <scope>NUCLEOTIDE SEQUENCE [LARGE SCALE GENOMIC DNA]</scope>
</reference>
<evidence type="ECO:0000259" key="10">
    <source>
        <dbReference type="PROSITE" id="PS50075"/>
    </source>
</evidence>
<dbReference type="Gene3D" id="3.40.50.720">
    <property type="entry name" value="NAD(P)-binding Rossmann-like Domain"/>
    <property type="match status" value="1"/>
</dbReference>
<proteinExistence type="predicted"/>
<dbReference type="InterPro" id="IPR057326">
    <property type="entry name" value="KR_dom"/>
</dbReference>
<dbReference type="InterPro" id="IPR036736">
    <property type="entry name" value="ACP-like_sf"/>
</dbReference>
<sequence>MHELVTAIKAADGETSFKKVLIQVRKEEREKICQTFKTSFPGVYCSWFDPDKSYVLIGGLGGLGLELSDWMVRRGVRKLVLTSRSGISTGYQTKKVANLRQLGAEVVILSISVNTVENANILVQSATKLGPIGGFFNLGLVLVDKPFLEHTVESFTAPLDVKINTTRLLDQISREEPVRSSLDYFVLFSSMVANHGHTGQYNYGFGNSVAEHICERRRLDGIPGLVVQWGPVGDVGFVGKMGNNVIIIAKLPQRLHTVKSTFDYMLSQTTSCIVSSYVPQDHSTAMDSGEETLPQKISRVVGEILGVKDVTNVDGDKEFVELGLDSLMSVEIKQTLERQVNIVLDTKEIQLMTFNSLKSLVEA</sequence>
<feature type="domain" description="Carrier" evidence="10">
    <location>
        <begin position="291"/>
        <end position="363"/>
    </location>
</feature>
<keyword evidence="1" id="KW-0596">Phosphopantetheine</keyword>
<evidence type="ECO:0000256" key="5">
    <source>
        <dbReference type="ARBA" id="ARBA00022857"/>
    </source>
</evidence>
<evidence type="ECO:0000313" key="11">
    <source>
        <dbReference type="EMBL" id="GFS17705.1"/>
    </source>
</evidence>
<dbReference type="Pfam" id="PF08659">
    <property type="entry name" value="KR"/>
    <property type="match status" value="1"/>
</dbReference>
<dbReference type="GO" id="GO:0004312">
    <property type="term" value="F:fatty acid synthase activity"/>
    <property type="evidence" value="ECO:0007669"/>
    <property type="project" value="TreeGrafter"/>
</dbReference>
<dbReference type="SUPFAM" id="SSF47336">
    <property type="entry name" value="ACP-like"/>
    <property type="match status" value="1"/>
</dbReference>
<comment type="caution">
    <text evidence="11">The sequence shown here is derived from an EMBL/GenBank/DDBJ whole genome shotgun (WGS) entry which is preliminary data.</text>
</comment>
<dbReference type="EMBL" id="BMAT01013665">
    <property type="protein sequence ID" value="GFS17705.1"/>
    <property type="molecule type" value="Genomic_DNA"/>
</dbReference>
<evidence type="ECO:0000313" key="12">
    <source>
        <dbReference type="Proteomes" id="UP000762676"/>
    </source>
</evidence>
<evidence type="ECO:0000256" key="6">
    <source>
        <dbReference type="ARBA" id="ARBA00023002"/>
    </source>
</evidence>
<evidence type="ECO:0000256" key="9">
    <source>
        <dbReference type="ARBA" id="ARBA00023268"/>
    </source>
</evidence>
<keyword evidence="5" id="KW-0521">NADP</keyword>
<evidence type="ECO:0000256" key="7">
    <source>
        <dbReference type="ARBA" id="ARBA00023098"/>
    </source>
</evidence>
<keyword evidence="9" id="KW-0511">Multifunctional enzyme</keyword>